<evidence type="ECO:0000256" key="1">
    <source>
        <dbReference type="ARBA" id="ARBA00004651"/>
    </source>
</evidence>
<gene>
    <name evidence="8" type="ORF">GX950_01300</name>
</gene>
<keyword evidence="2" id="KW-1003">Cell membrane</keyword>
<feature type="transmembrane region" description="Helical" evidence="6">
    <location>
        <begin position="242"/>
        <end position="267"/>
    </location>
</feature>
<protein>
    <submittedName>
        <fullName evidence="8">Type II secretion system F family protein</fullName>
    </submittedName>
</protein>
<proteinExistence type="predicted"/>
<evidence type="ECO:0000256" key="6">
    <source>
        <dbReference type="SAM" id="Phobius"/>
    </source>
</evidence>
<name>A0A7K4BYW3_9ARCH</name>
<keyword evidence="5 6" id="KW-0472">Membrane</keyword>
<dbReference type="Proteomes" id="UP000526302">
    <property type="component" value="Unassembled WGS sequence"/>
</dbReference>
<sequence length="305" mass="33971">MNISKKFEEYNDTLEFCKLKYNSTKWIILSIIAAIIMLILSTIISAIFIQEANLLPFAFTIATLILCLGYPYMKKEQIINSIEANFSDALKQMADTLKAGDTNESALREVANSDYGRLSEEMGISLRRLEEGTNIENALRGFAQRIDSKLVKRTMTIVVNSIKTGASLSEVLEDISEDVRDLHRLKEERKANTQMQFLFMIAAGGIIAPIIFGEVTAIMEMFTKVLGSEISKEQLAQAQNNSTMMLIITQGYLIIEVIGSGGIMALIRDGKINKSVIYIPILLLSAFTMYYISVSAIRVFLAGSM</sequence>
<feature type="transmembrane region" description="Helical" evidence="6">
    <location>
        <begin position="26"/>
        <end position="48"/>
    </location>
</feature>
<comment type="subcellular location">
    <subcellularLocation>
        <location evidence="1">Cell membrane</location>
        <topology evidence="1">Multi-pass membrane protein</topology>
    </subcellularLocation>
</comment>
<accession>A0A7K4BYW3</accession>
<evidence type="ECO:0000256" key="3">
    <source>
        <dbReference type="ARBA" id="ARBA00022692"/>
    </source>
</evidence>
<feature type="transmembrane region" description="Helical" evidence="6">
    <location>
        <begin position="279"/>
        <end position="301"/>
    </location>
</feature>
<dbReference type="PANTHER" id="PTHR35402:SF1">
    <property type="entry name" value="TYPE II SECRETION SYSTEM PROTEIN GSPF DOMAIN-CONTAINING PROTEIN"/>
    <property type="match status" value="1"/>
</dbReference>
<reference evidence="8 9" key="1">
    <citation type="journal article" date="2020" name="Biotechnol. Biofuels">
        <title>New insights from the biogas microbiome by comprehensive genome-resolved metagenomics of nearly 1600 species originating from multiple anaerobic digesters.</title>
        <authorList>
            <person name="Campanaro S."/>
            <person name="Treu L."/>
            <person name="Rodriguez-R L.M."/>
            <person name="Kovalovszki A."/>
            <person name="Ziels R.M."/>
            <person name="Maus I."/>
            <person name="Zhu X."/>
            <person name="Kougias P.G."/>
            <person name="Basile A."/>
            <person name="Luo G."/>
            <person name="Schluter A."/>
            <person name="Konstantinidis K.T."/>
            <person name="Angelidaki I."/>
        </authorList>
    </citation>
    <scope>NUCLEOTIDE SEQUENCE [LARGE SCALE GENOMIC DNA]</scope>
    <source>
        <strain evidence="8">AS22ysBPME_79</strain>
    </source>
</reference>
<dbReference type="InterPro" id="IPR042094">
    <property type="entry name" value="T2SS_GspF_sf"/>
</dbReference>
<feature type="transmembrane region" description="Helical" evidence="6">
    <location>
        <begin position="54"/>
        <end position="73"/>
    </location>
</feature>
<evidence type="ECO:0000313" key="9">
    <source>
        <dbReference type="Proteomes" id="UP000526302"/>
    </source>
</evidence>
<dbReference type="AlphaFoldDB" id="A0A7K4BYW3"/>
<dbReference type="Gene3D" id="1.20.81.30">
    <property type="entry name" value="Type II secretion system (T2SS), domain F"/>
    <property type="match status" value="1"/>
</dbReference>
<dbReference type="InterPro" id="IPR056569">
    <property type="entry name" value="ArlJ-like"/>
</dbReference>
<dbReference type="PANTHER" id="PTHR35402">
    <property type="entry name" value="INTEGRAL MEMBRANE PROTEIN-RELATED"/>
    <property type="match status" value="1"/>
</dbReference>
<evidence type="ECO:0000259" key="7">
    <source>
        <dbReference type="Pfam" id="PF00482"/>
    </source>
</evidence>
<dbReference type="Pfam" id="PF00482">
    <property type="entry name" value="T2SSF"/>
    <property type="match status" value="1"/>
</dbReference>
<dbReference type="GO" id="GO:0005886">
    <property type="term" value="C:plasma membrane"/>
    <property type="evidence" value="ECO:0007669"/>
    <property type="project" value="UniProtKB-SubCell"/>
</dbReference>
<evidence type="ECO:0000256" key="4">
    <source>
        <dbReference type="ARBA" id="ARBA00022989"/>
    </source>
</evidence>
<feature type="domain" description="Type II secretion system protein GspF" evidence="7">
    <location>
        <begin position="90"/>
        <end position="211"/>
    </location>
</feature>
<dbReference type="EMBL" id="JAAZKV010000009">
    <property type="protein sequence ID" value="NMA44433.1"/>
    <property type="molecule type" value="Genomic_DNA"/>
</dbReference>
<keyword evidence="3 6" id="KW-0812">Transmembrane</keyword>
<evidence type="ECO:0000313" key="8">
    <source>
        <dbReference type="EMBL" id="NMA44433.1"/>
    </source>
</evidence>
<keyword evidence="4 6" id="KW-1133">Transmembrane helix</keyword>
<evidence type="ECO:0000256" key="5">
    <source>
        <dbReference type="ARBA" id="ARBA00023136"/>
    </source>
</evidence>
<dbReference type="InterPro" id="IPR018076">
    <property type="entry name" value="T2SS_GspF_dom"/>
</dbReference>
<feature type="transmembrane region" description="Helical" evidence="6">
    <location>
        <begin position="197"/>
        <end position="222"/>
    </location>
</feature>
<evidence type="ECO:0000256" key="2">
    <source>
        <dbReference type="ARBA" id="ARBA00022475"/>
    </source>
</evidence>
<comment type="caution">
    <text evidence="8">The sequence shown here is derived from an EMBL/GenBank/DDBJ whole genome shotgun (WGS) entry which is preliminary data.</text>
</comment>
<organism evidence="8 9">
    <name type="scientific">Candidatus Iainarchaeum sp</name>
    <dbReference type="NCBI Taxonomy" id="3101447"/>
    <lineage>
        <taxon>Archaea</taxon>
        <taxon>Candidatus Iainarchaeota</taxon>
        <taxon>Candidatus Iainarchaeia</taxon>
        <taxon>Candidatus Iainarchaeales</taxon>
        <taxon>Candidatus Iainarchaeaceae</taxon>
        <taxon>Candidatus Iainarchaeum</taxon>
    </lineage>
</organism>